<feature type="compositionally biased region" description="Low complexity" evidence="1">
    <location>
        <begin position="41"/>
        <end position="56"/>
    </location>
</feature>
<accession>A0A835LLW6</accession>
<keyword evidence="3" id="KW-1185">Reference proteome</keyword>
<dbReference type="InterPro" id="IPR038823">
    <property type="entry name" value="MED2_plant"/>
</dbReference>
<dbReference type="PANTHER" id="PTHR36407:SF1">
    <property type="entry name" value="MEDIATOR-ASSOCIATED PROTEIN 2"/>
    <property type="match status" value="1"/>
</dbReference>
<dbReference type="EMBL" id="JADFTS010000007">
    <property type="protein sequence ID" value="KAF9596304.1"/>
    <property type="molecule type" value="Genomic_DNA"/>
</dbReference>
<comment type="caution">
    <text evidence="2">The sequence shown here is derived from an EMBL/GenBank/DDBJ whole genome shotgun (WGS) entry which is preliminary data.</text>
</comment>
<name>A0A835LLW6_9MAGN</name>
<feature type="region of interest" description="Disordered" evidence="1">
    <location>
        <begin position="26"/>
        <end position="135"/>
    </location>
</feature>
<dbReference type="AlphaFoldDB" id="A0A835LLW6"/>
<evidence type="ECO:0000313" key="2">
    <source>
        <dbReference type="EMBL" id="KAF9596304.1"/>
    </source>
</evidence>
<evidence type="ECO:0000256" key="1">
    <source>
        <dbReference type="SAM" id="MobiDB-lite"/>
    </source>
</evidence>
<dbReference type="PANTHER" id="PTHR36407">
    <property type="entry name" value="MEDIATOR-ASSOCIATED PROTEIN 2"/>
    <property type="match status" value="1"/>
</dbReference>
<organism evidence="2 3">
    <name type="scientific">Coptis chinensis</name>
    <dbReference type="NCBI Taxonomy" id="261450"/>
    <lineage>
        <taxon>Eukaryota</taxon>
        <taxon>Viridiplantae</taxon>
        <taxon>Streptophyta</taxon>
        <taxon>Embryophyta</taxon>
        <taxon>Tracheophyta</taxon>
        <taxon>Spermatophyta</taxon>
        <taxon>Magnoliopsida</taxon>
        <taxon>Ranunculales</taxon>
        <taxon>Ranunculaceae</taxon>
        <taxon>Coptidoideae</taxon>
        <taxon>Coptis</taxon>
    </lineage>
</organism>
<evidence type="ECO:0000313" key="3">
    <source>
        <dbReference type="Proteomes" id="UP000631114"/>
    </source>
</evidence>
<gene>
    <name evidence="2" type="ORF">IFM89_008830</name>
</gene>
<sequence length="135" mass="14979">MIIFFLRAVGKISRRVSLVHYAEPSELDKTSTNHSGRFYQRSMGSSSMDISRRSGSLTQGSRQRNSSGLSQFTASPSRSSKQRSTLLETWESSRHIKKKHGRQLIGSMNGTQDSVEQLRSNVPSAGSSGNIKDEE</sequence>
<dbReference type="OrthoDB" id="1892825at2759"/>
<proteinExistence type="predicted"/>
<protein>
    <submittedName>
        <fullName evidence="2">Uncharacterized protein</fullName>
    </submittedName>
</protein>
<dbReference type="Proteomes" id="UP000631114">
    <property type="component" value="Unassembled WGS sequence"/>
</dbReference>
<reference evidence="2 3" key="1">
    <citation type="submission" date="2020-10" db="EMBL/GenBank/DDBJ databases">
        <title>The Coptis chinensis genome and diversification of protoberbering-type alkaloids.</title>
        <authorList>
            <person name="Wang B."/>
            <person name="Shu S."/>
            <person name="Song C."/>
            <person name="Liu Y."/>
        </authorList>
    </citation>
    <scope>NUCLEOTIDE SEQUENCE [LARGE SCALE GENOMIC DNA]</scope>
    <source>
        <strain evidence="2">HL-2020</strain>
        <tissue evidence="2">Leaf</tissue>
    </source>
</reference>
<feature type="compositionally biased region" description="Polar residues" evidence="1">
    <location>
        <begin position="106"/>
        <end position="135"/>
    </location>
</feature>
<feature type="compositionally biased region" description="Polar residues" evidence="1">
    <location>
        <begin position="57"/>
        <end position="87"/>
    </location>
</feature>